<evidence type="ECO:0000313" key="1">
    <source>
        <dbReference type="EMBL" id="RJE26476.1"/>
    </source>
</evidence>
<accession>A0A3A2ZTS3</accession>
<dbReference type="Proteomes" id="UP000266188">
    <property type="component" value="Unassembled WGS sequence"/>
</dbReference>
<sequence>MTTAVNLLKAYPLQAWSPTDKKAKNIHVFIAGLVKIPGQDPEPAIGTYKVFGIQAFSRLMLVEVYGEPRTMKSRNDEPEPTT</sequence>
<protein>
    <submittedName>
        <fullName evidence="1">Uncharacterized protein</fullName>
    </submittedName>
</protein>
<dbReference type="EMBL" id="MVGC01000021">
    <property type="protein sequence ID" value="RJE26476.1"/>
    <property type="molecule type" value="Genomic_DNA"/>
</dbReference>
<reference evidence="2" key="1">
    <citation type="submission" date="2017-02" db="EMBL/GenBank/DDBJ databases">
        <authorList>
            <person name="Tafer H."/>
            <person name="Lopandic K."/>
        </authorList>
    </citation>
    <scope>NUCLEOTIDE SEQUENCE [LARGE SCALE GENOMIC DNA]</scope>
    <source>
        <strain evidence="2">CBS 366.77</strain>
    </source>
</reference>
<gene>
    <name evidence="1" type="ORF">PHISCL_01186</name>
</gene>
<keyword evidence="2" id="KW-1185">Reference proteome</keyword>
<proteinExistence type="predicted"/>
<organism evidence="1 2">
    <name type="scientific">Aspergillus sclerotialis</name>
    <dbReference type="NCBI Taxonomy" id="2070753"/>
    <lineage>
        <taxon>Eukaryota</taxon>
        <taxon>Fungi</taxon>
        <taxon>Dikarya</taxon>
        <taxon>Ascomycota</taxon>
        <taxon>Pezizomycotina</taxon>
        <taxon>Eurotiomycetes</taxon>
        <taxon>Eurotiomycetidae</taxon>
        <taxon>Eurotiales</taxon>
        <taxon>Aspergillaceae</taxon>
        <taxon>Aspergillus</taxon>
        <taxon>Aspergillus subgen. Polypaecilum</taxon>
    </lineage>
</organism>
<dbReference type="AlphaFoldDB" id="A0A3A2ZTS3"/>
<name>A0A3A2ZTS3_9EURO</name>
<comment type="caution">
    <text evidence="1">The sequence shown here is derived from an EMBL/GenBank/DDBJ whole genome shotgun (WGS) entry which is preliminary data.</text>
</comment>
<evidence type="ECO:0000313" key="2">
    <source>
        <dbReference type="Proteomes" id="UP000266188"/>
    </source>
</evidence>